<dbReference type="EMBL" id="CM016556">
    <property type="protein sequence ID" value="TKW16456.1"/>
    <property type="molecule type" value="Genomic_DNA"/>
</dbReference>
<proteinExistence type="predicted"/>
<organism evidence="2 3">
    <name type="scientific">Setaria viridis</name>
    <name type="common">Green bristlegrass</name>
    <name type="synonym">Setaria italica subsp. viridis</name>
    <dbReference type="NCBI Taxonomy" id="4556"/>
    <lineage>
        <taxon>Eukaryota</taxon>
        <taxon>Viridiplantae</taxon>
        <taxon>Streptophyta</taxon>
        <taxon>Embryophyta</taxon>
        <taxon>Tracheophyta</taxon>
        <taxon>Spermatophyta</taxon>
        <taxon>Magnoliopsida</taxon>
        <taxon>Liliopsida</taxon>
        <taxon>Poales</taxon>
        <taxon>Poaceae</taxon>
        <taxon>PACMAD clade</taxon>
        <taxon>Panicoideae</taxon>
        <taxon>Panicodae</taxon>
        <taxon>Paniceae</taxon>
        <taxon>Cenchrinae</taxon>
        <taxon>Setaria</taxon>
    </lineage>
</organism>
<dbReference type="OMA" id="DYESWIQ"/>
<dbReference type="AlphaFoldDB" id="A0A4V6D735"/>
<protein>
    <submittedName>
        <fullName evidence="2">Uncharacterized protein</fullName>
    </submittedName>
</protein>
<feature type="compositionally biased region" description="Polar residues" evidence="1">
    <location>
        <begin position="189"/>
        <end position="205"/>
    </location>
</feature>
<feature type="region of interest" description="Disordered" evidence="1">
    <location>
        <begin position="170"/>
        <end position="205"/>
    </location>
</feature>
<dbReference type="PANTHER" id="PTHR34193">
    <property type="entry name" value="OS11G0199801 PROTEIN"/>
    <property type="match status" value="1"/>
</dbReference>
<keyword evidence="3" id="KW-1185">Reference proteome</keyword>
<dbReference type="Proteomes" id="UP000298652">
    <property type="component" value="Chromosome 5"/>
</dbReference>
<sequence length="247" mass="27335">MAPTSISTSASLSEQQPFTFTSPVWSQTHEDAQDFDYESWVQQSKIANNYSNLWPEEAEAQAISRHHREMMLQAMDNLPQEAYELSLRDLSELSLSSRATTTDGLALNSSVRLTTARSSSSTKPWRKKTPSMEGAGFIIKLFLPSPSRAGGGGRKKSKSFSSSTVSALRENSASVNDSSRENAAPVGTGNDSSCTRSHSMPSKSHQGATTRYLYLQVPRIFKNARVRLQSPSWNQQIAFVIPLFFIF</sequence>
<name>A0A4V6D735_SETVI</name>
<accession>A0A4V6D735</accession>
<evidence type="ECO:0000256" key="1">
    <source>
        <dbReference type="SAM" id="MobiDB-lite"/>
    </source>
</evidence>
<evidence type="ECO:0000313" key="3">
    <source>
        <dbReference type="Proteomes" id="UP000298652"/>
    </source>
</evidence>
<evidence type="ECO:0000313" key="2">
    <source>
        <dbReference type="EMBL" id="TKW16456.1"/>
    </source>
</evidence>
<dbReference type="PANTHER" id="PTHR34193:SF18">
    <property type="entry name" value="OS11G0199801 PROTEIN"/>
    <property type="match status" value="1"/>
</dbReference>
<gene>
    <name evidence="2" type="ORF">SEVIR_5G300900v2</name>
</gene>
<dbReference type="Gramene" id="TKW16456">
    <property type="protein sequence ID" value="TKW16456"/>
    <property type="gene ID" value="SEVIR_5G300900v2"/>
</dbReference>
<reference evidence="2" key="1">
    <citation type="submission" date="2019-03" db="EMBL/GenBank/DDBJ databases">
        <title>WGS assembly of Setaria viridis.</title>
        <authorList>
            <person name="Huang P."/>
            <person name="Jenkins J."/>
            <person name="Grimwood J."/>
            <person name="Barry K."/>
            <person name="Healey A."/>
            <person name="Mamidi S."/>
            <person name="Sreedasyam A."/>
            <person name="Shu S."/>
            <person name="Feldman M."/>
            <person name="Wu J."/>
            <person name="Yu Y."/>
            <person name="Chen C."/>
            <person name="Johnson J."/>
            <person name="Rokhsar D."/>
            <person name="Baxter I."/>
            <person name="Schmutz J."/>
            <person name="Brutnell T."/>
            <person name="Kellogg E."/>
        </authorList>
    </citation>
    <scope>NUCLEOTIDE SEQUENCE [LARGE SCALE GENOMIC DNA]</scope>
</reference>